<evidence type="ECO:0000256" key="5">
    <source>
        <dbReference type="ARBA" id="ARBA00023274"/>
    </source>
</evidence>
<feature type="compositionally biased region" description="Low complexity" evidence="7">
    <location>
        <begin position="162"/>
        <end position="173"/>
    </location>
</feature>
<dbReference type="GO" id="GO:0005732">
    <property type="term" value="C:sno(s)RNA-containing ribonucleoprotein complex"/>
    <property type="evidence" value="ECO:0007669"/>
    <property type="project" value="InterPro"/>
</dbReference>
<sequence length="1530" mass="170227">MSQQTDGYVTRRSARLAGKPSTPVPPLFSPTRRSSRLKRHASVEIVDEEPSAQSNASKRLSFADVAESPKNSQAGTSKSPSKVQILVNEEPPRAIESSDEEEPSRQTNASKRLSFADTIDSPKKSQDVTPKAVRKSLSKAQAVDSNEFPRTIESSDEEPLEKSNTSKNLSSSNAVKSPKKSQDKTPEVKATDKSATRSSGKRSTTVLSPTRRSPRLRRNDSVEILDDETSAHASKRLSFADVAESPKKSQSGTPKSSPSKVQNLVNDEPPRAIESSDEEEPSRQTNASKRLSSTDTIDSPKKSQTGTPDSVRKSSEELQNVDDDGEPHKTVESSDEGSQSFSNAVKSPKKSQDKTPEVKTTDESATRSSGKRSTALLSPTRRSSRLIRNDSVEFLDDEPSAQSNASKRLSFADVAQSPKDSQATSLKSPVKIKNLVNDEPPRAIESSDEEEIAQQSIASKRRSFTDTIDSPKKSQAGTPKSSPSKLQNLVNDEPPRAIESSDEEEPSQRFNASKRISFADVAESPKKSQAGTPKSSPSKLQNLVNDEPPRAIESSDEEEPSQQTNASKRRSFNDTVDSPKKSQAGTPKSSPSKVQILVNEEPPRAIESSDEEEPSQRSDASKKLSFADTVDSPKKSQTGTPRSVGKSPKEVQNVDDDDEPFKTVESSDEEPLEKSNTSKKLSFSDAIKSPKKSQDKTPEVNTNNESATRSSGKRSATFLSPTRRSSRLRRNDSVEILDDETSAQSIASKRLSFADVAESPKKSQSGTSKSPSKVQNLVNEEPPRAIESSDEEEPSRQTNASKRLSSTDTIDSPKKSQTAVPRSVGKSPKEVQNIDDDDEPLKIVESSDEEPLEKSNTSKKISFSNAVKSPKKLQDKIPEFKTNNGSATRNSGKRTPKAVGKSLSKAQNVDNNESARTVESFGEEEPSQQNFLIENAATFFKNRGKNSVNMLKNLRQSYSSLNALSFAASPLVSEELIVKDETDNELIWQQISMQNKAVFKEVKKTLKLFGDDLKIPKEGGSDDSEVEDNQMEDGEELEDDEDEFEEDEPPRKKTKGVDLFNIRPQDLKNLDSKLKALECDEDDDDEEAEDNEMDDEEEEEEEEISAPPPKKGKKSAVDDKFFSLLEMEKFLNEQETNGQMSDIDDDEDDEDFETDYRYKDFFEESAPKKKNGKKVRFQEDDAEGKEVDVDQDMEEYEDEDDEEGTEENGTAPVLLGSKKEVSKPSSSHEMSREKMLKLIDKIQSENLNPRSWELSGEVKADDREVNSLLQKYVEADFRKKQPPINSKEKSDKIYSICLRRFKDKLFDDVIRKYRDDDTVQAYRNLTVDMNERKSLMDVYEDKYQAAQNGESGSTEDIDPQVKDIQKNMNELFYKLDALSHLQFAPSRISEEIRIVKNMPSMRVEEVGPMAAAAADETLLAPEEISRHVKKAPKSKDERTETDKNQERRKKKRKQSDMAKSGKMPKVGKDKEEAAPSTSKSSKKGKGKDFFAELQNVASREIKEKKEKADGSSKKKKKPKDKSETAAKYKA</sequence>
<comment type="similarity">
    <text evidence="6">Belongs to the MPP10 family.</text>
</comment>
<feature type="compositionally biased region" description="Basic and acidic residues" evidence="7">
    <location>
        <begin position="1011"/>
        <end position="1020"/>
    </location>
</feature>
<feature type="compositionally biased region" description="Acidic residues" evidence="7">
    <location>
        <begin position="1142"/>
        <end position="1153"/>
    </location>
</feature>
<feature type="compositionally biased region" description="Polar residues" evidence="7">
    <location>
        <begin position="336"/>
        <end position="345"/>
    </location>
</feature>
<feature type="compositionally biased region" description="Polar residues" evidence="7">
    <location>
        <begin position="796"/>
        <end position="820"/>
    </location>
</feature>
<dbReference type="GO" id="GO:0034457">
    <property type="term" value="C:Mpp10 complex"/>
    <property type="evidence" value="ECO:0007669"/>
    <property type="project" value="InterPro"/>
</dbReference>
<feature type="compositionally biased region" description="Acidic residues" evidence="7">
    <location>
        <begin position="1079"/>
        <end position="1104"/>
    </location>
</feature>
<feature type="compositionally biased region" description="Basic and acidic residues" evidence="7">
    <location>
        <begin position="350"/>
        <end position="365"/>
    </location>
</feature>
<dbReference type="Proteomes" id="UP000887578">
    <property type="component" value="Unplaced"/>
</dbReference>
<evidence type="ECO:0000256" key="4">
    <source>
        <dbReference type="ARBA" id="ARBA00023242"/>
    </source>
</evidence>
<feature type="compositionally biased region" description="Polar residues" evidence="7">
    <location>
        <begin position="527"/>
        <end position="544"/>
    </location>
</feature>
<evidence type="ECO:0000256" key="1">
    <source>
        <dbReference type="ARBA" id="ARBA00004604"/>
    </source>
</evidence>
<feature type="compositionally biased region" description="Basic and acidic residues" evidence="7">
    <location>
        <begin position="1065"/>
        <end position="1078"/>
    </location>
</feature>
<feature type="region of interest" description="Disordered" evidence="7">
    <location>
        <begin position="1"/>
        <end position="927"/>
    </location>
</feature>
<dbReference type="Pfam" id="PF04006">
    <property type="entry name" value="Mpp10"/>
    <property type="match status" value="1"/>
</dbReference>
<feature type="compositionally biased region" description="Polar residues" evidence="7">
    <location>
        <begin position="69"/>
        <end position="82"/>
    </location>
</feature>
<feature type="compositionally biased region" description="Polar residues" evidence="7">
    <location>
        <begin position="762"/>
        <end position="778"/>
    </location>
</feature>
<evidence type="ECO:0000256" key="6">
    <source>
        <dbReference type="ARBA" id="ARBA00029455"/>
    </source>
</evidence>
<feature type="compositionally biased region" description="Polar residues" evidence="7">
    <location>
        <begin position="881"/>
        <end position="890"/>
    </location>
</feature>
<feature type="compositionally biased region" description="Polar residues" evidence="7">
    <location>
        <begin position="854"/>
        <end position="867"/>
    </location>
</feature>
<feature type="compositionally biased region" description="Basic and acidic residues" evidence="7">
    <location>
        <begin position="1520"/>
        <end position="1530"/>
    </location>
</feature>
<feature type="compositionally biased region" description="Basic and acidic residues" evidence="7">
    <location>
        <begin position="1176"/>
        <end position="1188"/>
    </location>
</feature>
<feature type="compositionally biased region" description="Polar residues" evidence="7">
    <location>
        <begin position="699"/>
        <end position="722"/>
    </location>
</feature>
<evidence type="ECO:0000313" key="8">
    <source>
        <dbReference type="Proteomes" id="UP000887578"/>
    </source>
</evidence>
<dbReference type="InterPro" id="IPR012173">
    <property type="entry name" value="Mpp10"/>
</dbReference>
<keyword evidence="5" id="KW-0687">Ribonucleoprotein</keyword>
<dbReference type="WBParaSite" id="PDA_v2.g21307.t1">
    <property type="protein sequence ID" value="PDA_v2.g21307.t1"/>
    <property type="gene ID" value="PDA_v2.g21307"/>
</dbReference>
<feature type="compositionally biased region" description="Basic and acidic residues" evidence="7">
    <location>
        <begin position="180"/>
        <end position="195"/>
    </location>
</feature>
<keyword evidence="2" id="KW-0690">Ribosome biogenesis</keyword>
<feature type="region of interest" description="Disordered" evidence="7">
    <location>
        <begin position="1131"/>
        <end position="1154"/>
    </location>
</feature>
<feature type="region of interest" description="Disordered" evidence="7">
    <location>
        <begin position="1011"/>
        <end position="1117"/>
    </location>
</feature>
<feature type="compositionally biased region" description="Polar residues" evidence="7">
    <location>
        <begin position="465"/>
        <end position="490"/>
    </location>
</feature>
<dbReference type="GO" id="GO:0032040">
    <property type="term" value="C:small-subunit processome"/>
    <property type="evidence" value="ECO:0007669"/>
    <property type="project" value="TreeGrafter"/>
</dbReference>
<keyword evidence="3" id="KW-0698">rRNA processing</keyword>
<feature type="compositionally biased region" description="Polar residues" evidence="7">
    <location>
        <begin position="366"/>
        <end position="381"/>
    </location>
</feature>
<dbReference type="GO" id="GO:0006364">
    <property type="term" value="P:rRNA processing"/>
    <property type="evidence" value="ECO:0007669"/>
    <property type="project" value="UniProtKB-KW"/>
</dbReference>
<feature type="compositionally biased region" description="Acidic residues" evidence="7">
    <location>
        <begin position="1189"/>
        <end position="1206"/>
    </location>
</feature>
<feature type="compositionally biased region" description="Polar residues" evidence="7">
    <location>
        <begin position="196"/>
        <end position="206"/>
    </location>
</feature>
<keyword evidence="4" id="KW-0539">Nucleus</keyword>
<feature type="compositionally biased region" description="Acidic residues" evidence="7">
    <location>
        <begin position="1021"/>
        <end position="1048"/>
    </location>
</feature>
<feature type="compositionally biased region" description="Polar residues" evidence="7">
    <location>
        <begin position="573"/>
        <end position="593"/>
    </location>
</feature>
<protein>
    <submittedName>
        <fullName evidence="9">Uncharacterized protein</fullName>
    </submittedName>
</protein>
<keyword evidence="8" id="KW-1185">Reference proteome</keyword>
<name>A0A914PRR1_9BILA</name>
<evidence type="ECO:0000256" key="7">
    <source>
        <dbReference type="SAM" id="MobiDB-lite"/>
    </source>
</evidence>
<evidence type="ECO:0000256" key="3">
    <source>
        <dbReference type="ARBA" id="ARBA00022552"/>
    </source>
</evidence>
<feature type="region of interest" description="Disordered" evidence="7">
    <location>
        <begin position="1168"/>
        <end position="1232"/>
    </location>
</feature>
<feature type="region of interest" description="Disordered" evidence="7">
    <location>
        <begin position="1417"/>
        <end position="1530"/>
    </location>
</feature>
<organism evidence="8 9">
    <name type="scientific">Panagrolaimus davidi</name>
    <dbReference type="NCBI Taxonomy" id="227884"/>
    <lineage>
        <taxon>Eukaryota</taxon>
        <taxon>Metazoa</taxon>
        <taxon>Ecdysozoa</taxon>
        <taxon>Nematoda</taxon>
        <taxon>Chromadorea</taxon>
        <taxon>Rhabditida</taxon>
        <taxon>Tylenchina</taxon>
        <taxon>Panagrolaimomorpha</taxon>
        <taxon>Panagrolaimoidea</taxon>
        <taxon>Panagrolaimidae</taxon>
        <taxon>Panagrolaimus</taxon>
    </lineage>
</organism>
<proteinExistence type="inferred from homology"/>
<feature type="compositionally biased region" description="Polar residues" evidence="7">
    <location>
        <begin position="283"/>
        <end position="308"/>
    </location>
</feature>
<comment type="subcellular location">
    <subcellularLocation>
        <location evidence="1">Nucleus</location>
        <location evidence="1">Nucleolus</location>
    </subcellularLocation>
</comment>
<feature type="compositionally biased region" description="Basic and acidic residues" evidence="7">
    <location>
        <begin position="1499"/>
        <end position="1512"/>
    </location>
</feature>
<feature type="compositionally biased region" description="Basic and acidic residues" evidence="7">
    <location>
        <begin position="1433"/>
        <end position="1445"/>
    </location>
</feature>
<feature type="compositionally biased region" description="Polar residues" evidence="7">
    <location>
        <begin position="418"/>
        <end position="427"/>
    </location>
</feature>
<evidence type="ECO:0000313" key="9">
    <source>
        <dbReference type="WBParaSite" id="PDA_v2.g21307.t1"/>
    </source>
</evidence>
<dbReference type="PANTHER" id="PTHR17039">
    <property type="entry name" value="U3 SMALL NUCLEOLAR RIBONUCLEOPROTEIN PROTEIN MPP10"/>
    <property type="match status" value="1"/>
</dbReference>
<feature type="compositionally biased region" description="Polar residues" evidence="7">
    <location>
        <begin position="248"/>
        <end position="265"/>
    </location>
</feature>
<dbReference type="PANTHER" id="PTHR17039:SF0">
    <property type="entry name" value="U3 SMALL NUCLEOLAR RIBONUCLEOPROTEIN PROTEIN MPP10"/>
    <property type="match status" value="1"/>
</dbReference>
<evidence type="ECO:0000256" key="2">
    <source>
        <dbReference type="ARBA" id="ARBA00022517"/>
    </source>
</evidence>
<reference evidence="9" key="1">
    <citation type="submission" date="2022-11" db="UniProtKB">
        <authorList>
            <consortium name="WormBaseParasite"/>
        </authorList>
    </citation>
    <scope>IDENTIFICATION</scope>
</reference>
<accession>A0A914PRR1</accession>
<feature type="compositionally biased region" description="Polar residues" evidence="7">
    <location>
        <begin position="904"/>
        <end position="917"/>
    </location>
</feature>